<dbReference type="Gene3D" id="3.20.20.60">
    <property type="entry name" value="Phosphoenolpyruvate-binding domains"/>
    <property type="match status" value="1"/>
</dbReference>
<proteinExistence type="inferred from homology"/>
<dbReference type="HAMAP" id="MF_00156">
    <property type="entry name" value="PanB"/>
    <property type="match status" value="1"/>
</dbReference>
<dbReference type="Pfam" id="PF02548">
    <property type="entry name" value="Pantoate_transf"/>
    <property type="match status" value="1"/>
</dbReference>
<keyword evidence="7" id="KW-0963">Cytoplasm</keyword>
<dbReference type="UniPathway" id="UPA00028">
    <property type="reaction ID" value="UER00003"/>
</dbReference>
<dbReference type="PANTHER" id="PTHR20881">
    <property type="entry name" value="3-METHYL-2-OXOBUTANOATE HYDROXYMETHYLTRANSFERASE"/>
    <property type="match status" value="1"/>
</dbReference>
<dbReference type="InterPro" id="IPR040442">
    <property type="entry name" value="Pyrv_kinase-like_dom_sf"/>
</dbReference>
<evidence type="ECO:0000256" key="7">
    <source>
        <dbReference type="HAMAP-Rule" id="MF_00156"/>
    </source>
</evidence>
<organism evidence="11 12">
    <name type="scientific">Thermacetogenium phaeum</name>
    <dbReference type="NCBI Taxonomy" id="85874"/>
    <lineage>
        <taxon>Bacteria</taxon>
        <taxon>Bacillati</taxon>
        <taxon>Bacillota</taxon>
        <taxon>Clostridia</taxon>
        <taxon>Thermoanaerobacterales</taxon>
        <taxon>Thermoanaerobacteraceae</taxon>
        <taxon>Thermacetogenium</taxon>
    </lineage>
</organism>
<evidence type="ECO:0000256" key="4">
    <source>
        <dbReference type="ARBA" id="ARBA00022655"/>
    </source>
</evidence>
<evidence type="ECO:0000313" key="12">
    <source>
        <dbReference type="Proteomes" id="UP000053326"/>
    </source>
</evidence>
<evidence type="ECO:0000256" key="3">
    <source>
        <dbReference type="ARBA" id="ARBA00011424"/>
    </source>
</evidence>
<comment type="pathway">
    <text evidence="1 7">Cofactor biosynthesis; (R)-pantothenate biosynthesis; (R)-pantoate from 3-methyl-2-oxobutanoate: step 1/2.</text>
</comment>
<keyword evidence="11" id="KW-0489">Methyltransferase</keyword>
<name>A0A124FKA4_9THEO</name>
<evidence type="ECO:0000256" key="6">
    <source>
        <dbReference type="ARBA" id="ARBA00056497"/>
    </source>
</evidence>
<feature type="binding site" evidence="7 9">
    <location>
        <position position="114"/>
    </location>
    <ligand>
        <name>3-methyl-2-oxobutanoate</name>
        <dbReference type="ChEBI" id="CHEBI:11851"/>
    </ligand>
</feature>
<dbReference type="PANTHER" id="PTHR20881:SF0">
    <property type="entry name" value="3-METHYL-2-OXOBUTANOATE HYDROXYMETHYLTRANSFERASE"/>
    <property type="match status" value="1"/>
</dbReference>
<gene>
    <name evidence="7" type="primary">panB</name>
    <name evidence="11" type="ORF">XD66_0678</name>
</gene>
<comment type="subcellular location">
    <subcellularLocation>
        <location evidence="7">Cytoplasm</location>
    </subcellularLocation>
</comment>
<comment type="subunit">
    <text evidence="3 7">Homodecamer; pentamer of dimers.</text>
</comment>
<dbReference type="NCBIfam" id="NF001452">
    <property type="entry name" value="PRK00311.1"/>
    <property type="match status" value="1"/>
</dbReference>
<evidence type="ECO:0000256" key="2">
    <source>
        <dbReference type="ARBA" id="ARBA00008676"/>
    </source>
</evidence>
<evidence type="ECO:0000256" key="1">
    <source>
        <dbReference type="ARBA" id="ARBA00005033"/>
    </source>
</evidence>
<dbReference type="GO" id="GO:0003864">
    <property type="term" value="F:3-methyl-2-oxobutanoate hydroxymethyltransferase activity"/>
    <property type="evidence" value="ECO:0007669"/>
    <property type="project" value="UniProtKB-UniRule"/>
</dbReference>
<feature type="binding site" evidence="7 9">
    <location>
        <position position="84"/>
    </location>
    <ligand>
        <name>3-methyl-2-oxobutanoate</name>
        <dbReference type="ChEBI" id="CHEBI:11851"/>
    </ligand>
</feature>
<protein>
    <recommendedName>
        <fullName evidence="7">3-methyl-2-oxobutanoate hydroxymethyltransferase</fullName>
        <ecNumber evidence="7">2.1.2.11</ecNumber>
    </recommendedName>
    <alternativeName>
        <fullName evidence="7">Ketopantoate hydroxymethyltransferase</fullName>
        <shortName evidence="7">KPHMT</shortName>
    </alternativeName>
</protein>
<dbReference type="AlphaFoldDB" id="A0A124FKA4"/>
<keyword evidence="7 10" id="KW-0460">Magnesium</keyword>
<evidence type="ECO:0000256" key="9">
    <source>
        <dbReference type="PIRSR" id="PIRSR000388-2"/>
    </source>
</evidence>
<dbReference type="Proteomes" id="UP000053326">
    <property type="component" value="Unassembled WGS sequence"/>
</dbReference>
<evidence type="ECO:0000256" key="8">
    <source>
        <dbReference type="PIRSR" id="PIRSR000388-1"/>
    </source>
</evidence>
<feature type="binding site" evidence="7 10">
    <location>
        <position position="45"/>
    </location>
    <ligand>
        <name>Mg(2+)</name>
        <dbReference type="ChEBI" id="CHEBI:18420"/>
    </ligand>
</feature>
<evidence type="ECO:0000256" key="5">
    <source>
        <dbReference type="ARBA" id="ARBA00022679"/>
    </source>
</evidence>
<dbReference type="GO" id="GO:0015940">
    <property type="term" value="P:pantothenate biosynthetic process"/>
    <property type="evidence" value="ECO:0007669"/>
    <property type="project" value="UniProtKB-UniRule"/>
</dbReference>
<dbReference type="SUPFAM" id="SSF51621">
    <property type="entry name" value="Phosphoenolpyruvate/pyruvate domain"/>
    <property type="match status" value="1"/>
</dbReference>
<comment type="function">
    <text evidence="6 7">Catalyzes the reversible reaction in which hydroxymethyl group from 5,10-methylenetetrahydrofolate is transferred onto alpha-ketoisovalerate to form ketopantoate.</text>
</comment>
<dbReference type="FunFam" id="3.20.20.60:FF:000003">
    <property type="entry name" value="3-methyl-2-oxobutanoate hydroxymethyltransferase"/>
    <property type="match status" value="1"/>
</dbReference>
<keyword evidence="5 7" id="KW-0808">Transferase</keyword>
<dbReference type="PIRSF" id="PIRSF000388">
    <property type="entry name" value="Pantoate_hydroxy_MeTrfase"/>
    <property type="match status" value="1"/>
</dbReference>
<dbReference type="InterPro" id="IPR015813">
    <property type="entry name" value="Pyrv/PenolPyrv_kinase-like_dom"/>
</dbReference>
<keyword evidence="7 10" id="KW-0479">Metal-binding</keyword>
<dbReference type="EMBL" id="LGFO01000067">
    <property type="protein sequence ID" value="KUK36610.1"/>
    <property type="molecule type" value="Genomic_DNA"/>
</dbReference>
<feature type="binding site" evidence="7 9">
    <location>
        <begin position="45"/>
        <end position="46"/>
    </location>
    <ligand>
        <name>3-methyl-2-oxobutanoate</name>
        <dbReference type="ChEBI" id="CHEBI:11851"/>
    </ligand>
</feature>
<dbReference type="GO" id="GO:0005737">
    <property type="term" value="C:cytoplasm"/>
    <property type="evidence" value="ECO:0007669"/>
    <property type="project" value="UniProtKB-SubCell"/>
</dbReference>
<dbReference type="InterPro" id="IPR003700">
    <property type="entry name" value="Pantoate_hydroxy_MeTrfase"/>
</dbReference>
<keyword evidence="4 7" id="KW-0566">Pantothenate biosynthesis</keyword>
<comment type="cofactor">
    <cofactor evidence="7 10">
        <name>Mg(2+)</name>
        <dbReference type="ChEBI" id="CHEBI:18420"/>
    </cofactor>
    <text evidence="7 10">Binds 1 Mg(2+) ion per subunit.</text>
</comment>
<dbReference type="CDD" id="cd06557">
    <property type="entry name" value="KPHMT-like"/>
    <property type="match status" value="1"/>
</dbReference>
<comment type="catalytic activity">
    <reaction evidence="7">
        <text>(6R)-5,10-methylene-5,6,7,8-tetrahydrofolate + 3-methyl-2-oxobutanoate + H2O = 2-dehydropantoate + (6S)-5,6,7,8-tetrahydrofolate</text>
        <dbReference type="Rhea" id="RHEA:11824"/>
        <dbReference type="ChEBI" id="CHEBI:11561"/>
        <dbReference type="ChEBI" id="CHEBI:11851"/>
        <dbReference type="ChEBI" id="CHEBI:15377"/>
        <dbReference type="ChEBI" id="CHEBI:15636"/>
        <dbReference type="ChEBI" id="CHEBI:57453"/>
        <dbReference type="EC" id="2.1.2.11"/>
    </reaction>
</comment>
<reference evidence="12" key="1">
    <citation type="journal article" date="2015" name="MBio">
        <title>Genome-Resolved Metagenomic Analysis Reveals Roles for Candidate Phyla and Other Microbial Community Members in Biogeochemical Transformations in Oil Reservoirs.</title>
        <authorList>
            <person name="Hu P."/>
            <person name="Tom L."/>
            <person name="Singh A."/>
            <person name="Thomas B.C."/>
            <person name="Baker B.J."/>
            <person name="Piceno Y.M."/>
            <person name="Andersen G.L."/>
            <person name="Banfield J.F."/>
        </authorList>
    </citation>
    <scope>NUCLEOTIDE SEQUENCE [LARGE SCALE GENOMIC DNA]</scope>
</reference>
<sequence>MGRVTTATLQEMKKKGEKITLLTAYDYPTARLLDEAGIDILLVGDSVGNVVLGYENTLPVTMDEMIHHTKAVARGAKRAMVVGDMPFLSYQTSISDAIRNAGRFLQEAGAQAVKLEGGRERAETVRALVETGIPVMGHIGLTPQSVHQLGGYRVQGRSEEAAQKLLEDALALEEAGIFSLVLECVPSPVAEMITSRLRIPTLGIGAGPFCDGQVLVTHDLLGLYGGKVPKFVKQYARLHEQMLEAVRSFRKEVREGIFPGPEHCYDFPRET</sequence>
<dbReference type="GO" id="GO:0008168">
    <property type="term" value="F:methyltransferase activity"/>
    <property type="evidence" value="ECO:0007669"/>
    <property type="project" value="UniProtKB-KW"/>
</dbReference>
<accession>A0A124FKA4</accession>
<comment type="caution">
    <text evidence="11">The sequence shown here is derived from an EMBL/GenBank/DDBJ whole genome shotgun (WGS) entry which is preliminary data.</text>
</comment>
<evidence type="ECO:0000256" key="10">
    <source>
        <dbReference type="PIRSR" id="PIRSR000388-3"/>
    </source>
</evidence>
<feature type="binding site" evidence="7 10">
    <location>
        <position position="116"/>
    </location>
    <ligand>
        <name>Mg(2+)</name>
        <dbReference type="ChEBI" id="CHEBI:18420"/>
    </ligand>
</feature>
<feature type="binding site" evidence="7 10">
    <location>
        <position position="84"/>
    </location>
    <ligand>
        <name>Mg(2+)</name>
        <dbReference type="ChEBI" id="CHEBI:18420"/>
    </ligand>
</feature>
<dbReference type="EC" id="2.1.2.11" evidence="7"/>
<dbReference type="NCBIfam" id="TIGR00222">
    <property type="entry name" value="panB"/>
    <property type="match status" value="1"/>
</dbReference>
<comment type="similarity">
    <text evidence="2 7">Belongs to the PanB family.</text>
</comment>
<dbReference type="GO" id="GO:0032259">
    <property type="term" value="P:methylation"/>
    <property type="evidence" value="ECO:0007669"/>
    <property type="project" value="UniProtKB-KW"/>
</dbReference>
<dbReference type="PATRIC" id="fig|85874.4.peg.10"/>
<evidence type="ECO:0000313" key="11">
    <source>
        <dbReference type="EMBL" id="KUK36610.1"/>
    </source>
</evidence>
<feature type="active site" description="Proton acceptor" evidence="7 8">
    <location>
        <position position="183"/>
    </location>
</feature>
<dbReference type="GO" id="GO:0000287">
    <property type="term" value="F:magnesium ion binding"/>
    <property type="evidence" value="ECO:0007669"/>
    <property type="project" value="TreeGrafter"/>
</dbReference>